<evidence type="ECO:0000259" key="1">
    <source>
        <dbReference type="SMART" id="SM00471"/>
    </source>
</evidence>
<organism evidence="2 3">
    <name type="scientific">Candidatus Kaiserbacteria bacterium CG10_big_fil_rev_8_21_14_0_10_44_10</name>
    <dbReference type="NCBI Taxonomy" id="1974606"/>
    <lineage>
        <taxon>Bacteria</taxon>
        <taxon>Candidatus Kaiseribacteriota</taxon>
    </lineage>
</organism>
<dbReference type="AlphaFoldDB" id="A0A2H0UHC2"/>
<dbReference type="EMBL" id="PFBG01000026">
    <property type="protein sequence ID" value="PIR85791.1"/>
    <property type="molecule type" value="Genomic_DNA"/>
</dbReference>
<dbReference type="GO" id="GO:0008893">
    <property type="term" value="F:guanosine-3',5'-bis(diphosphate) 3'-diphosphatase activity"/>
    <property type="evidence" value="ECO:0007669"/>
    <property type="project" value="TreeGrafter"/>
</dbReference>
<dbReference type="Gene3D" id="1.10.3210.10">
    <property type="entry name" value="Hypothetical protein af1432"/>
    <property type="match status" value="1"/>
</dbReference>
<dbReference type="SUPFAM" id="SSF109604">
    <property type="entry name" value="HD-domain/PDEase-like"/>
    <property type="match status" value="1"/>
</dbReference>
<protein>
    <recommendedName>
        <fullName evidence="1">HD/PDEase domain-containing protein</fullName>
    </recommendedName>
</protein>
<dbReference type="PANTHER" id="PTHR46246:SF1">
    <property type="entry name" value="GUANOSINE-3',5'-BIS(DIPHOSPHATE) 3'-PYROPHOSPHOHYDROLASE MESH1"/>
    <property type="match status" value="1"/>
</dbReference>
<gene>
    <name evidence="2" type="ORF">COU14_02485</name>
</gene>
<proteinExistence type="predicted"/>
<comment type="caution">
    <text evidence="2">The sequence shown here is derived from an EMBL/GenBank/DDBJ whole genome shotgun (WGS) entry which is preliminary data.</text>
</comment>
<dbReference type="PANTHER" id="PTHR46246">
    <property type="entry name" value="GUANOSINE-3',5'-BIS(DIPHOSPHATE) 3'-PYROPHOSPHOHYDROLASE MESH1"/>
    <property type="match status" value="1"/>
</dbReference>
<dbReference type="Pfam" id="PF13328">
    <property type="entry name" value="HD_4"/>
    <property type="match status" value="1"/>
</dbReference>
<dbReference type="SMART" id="SM00471">
    <property type="entry name" value="HDc"/>
    <property type="match status" value="1"/>
</dbReference>
<evidence type="ECO:0000313" key="2">
    <source>
        <dbReference type="EMBL" id="PIR85791.1"/>
    </source>
</evidence>
<name>A0A2H0UHC2_9BACT</name>
<dbReference type="InterPro" id="IPR052194">
    <property type="entry name" value="MESH1"/>
</dbReference>
<sequence>MYSYRIEQAIRAAALLHEGQKRRGKVPLPYVTHLAAVAWIVSDYTNSEDAIVSAWLHDTLEDTEYTTEELEEDFGREVKKIVETVTEPKVKDDKKLTWAESKEAYNEQLKTGPDEALILAAADKIHNMRSIVEEYHGNHKAFLKDFPGDLNERALRYQNLSNILNRRLTNDIIAEFNHVYTEYKNFLSHVKKNSEVKI</sequence>
<feature type="domain" description="HD/PDEase" evidence="1">
    <location>
        <begin position="26"/>
        <end position="137"/>
    </location>
</feature>
<dbReference type="Proteomes" id="UP000229612">
    <property type="component" value="Unassembled WGS sequence"/>
</dbReference>
<accession>A0A2H0UHC2</accession>
<reference evidence="3" key="1">
    <citation type="submission" date="2017-09" db="EMBL/GenBank/DDBJ databases">
        <title>Depth-based differentiation of microbial function through sediment-hosted aquifers and enrichment of novel symbionts in the deep terrestrial subsurface.</title>
        <authorList>
            <person name="Probst A.J."/>
            <person name="Ladd B."/>
            <person name="Jarett J.K."/>
            <person name="Geller-Mcgrath D.E."/>
            <person name="Sieber C.M.K."/>
            <person name="Emerson J.B."/>
            <person name="Anantharaman K."/>
            <person name="Thomas B.C."/>
            <person name="Malmstrom R."/>
            <person name="Stieglmeier M."/>
            <person name="Klingl A."/>
            <person name="Woyke T."/>
            <person name="Ryan C.M."/>
            <person name="Banfield J.F."/>
        </authorList>
    </citation>
    <scope>NUCLEOTIDE SEQUENCE [LARGE SCALE GENOMIC DNA]</scope>
</reference>
<evidence type="ECO:0000313" key="3">
    <source>
        <dbReference type="Proteomes" id="UP000229612"/>
    </source>
</evidence>
<dbReference type="InterPro" id="IPR003607">
    <property type="entry name" value="HD/PDEase_dom"/>
</dbReference>